<dbReference type="PANTHER" id="PTHR44846:SF4">
    <property type="entry name" value="HTH GNTR-TYPE DOMAIN-CONTAINING PROTEIN"/>
    <property type="match status" value="1"/>
</dbReference>
<dbReference type="GO" id="GO:0003677">
    <property type="term" value="F:DNA binding"/>
    <property type="evidence" value="ECO:0007669"/>
    <property type="project" value="UniProtKB-KW"/>
</dbReference>
<dbReference type="Gene3D" id="1.10.10.10">
    <property type="entry name" value="Winged helix-like DNA-binding domain superfamily/Winged helix DNA-binding domain"/>
    <property type="match status" value="1"/>
</dbReference>
<dbReference type="GO" id="GO:0045892">
    <property type="term" value="P:negative regulation of DNA-templated transcription"/>
    <property type="evidence" value="ECO:0007669"/>
    <property type="project" value="TreeGrafter"/>
</dbReference>
<keyword evidence="3" id="KW-0238">DNA-binding</keyword>
<dbReference type="SUPFAM" id="SSF64288">
    <property type="entry name" value="Chorismate lyase-like"/>
    <property type="match status" value="1"/>
</dbReference>
<evidence type="ECO:0000313" key="7">
    <source>
        <dbReference type="Proteomes" id="UP000183028"/>
    </source>
</evidence>
<dbReference type="Pfam" id="PF07702">
    <property type="entry name" value="UTRA"/>
    <property type="match status" value="1"/>
</dbReference>
<dbReference type="PANTHER" id="PTHR44846">
    <property type="entry name" value="MANNOSYL-D-GLYCERATE TRANSPORT/METABOLISM SYSTEM REPRESSOR MNGR-RELATED"/>
    <property type="match status" value="1"/>
</dbReference>
<organism evidence="6 7">
    <name type="scientific">Sharpea azabuensis</name>
    <dbReference type="NCBI Taxonomy" id="322505"/>
    <lineage>
        <taxon>Bacteria</taxon>
        <taxon>Bacillati</taxon>
        <taxon>Bacillota</taxon>
        <taxon>Erysipelotrichia</taxon>
        <taxon>Erysipelotrichales</taxon>
        <taxon>Coprobacillaceae</taxon>
        <taxon>Sharpea</taxon>
    </lineage>
</organism>
<evidence type="ECO:0000256" key="3">
    <source>
        <dbReference type="ARBA" id="ARBA00023125"/>
    </source>
</evidence>
<evidence type="ECO:0000259" key="5">
    <source>
        <dbReference type="PROSITE" id="PS50949"/>
    </source>
</evidence>
<evidence type="ECO:0000256" key="2">
    <source>
        <dbReference type="ARBA" id="ARBA00023015"/>
    </source>
</evidence>
<dbReference type="SMART" id="SM00345">
    <property type="entry name" value="HTH_GNTR"/>
    <property type="match status" value="1"/>
</dbReference>
<keyword evidence="4" id="KW-0804">Transcription</keyword>
<dbReference type="CDD" id="cd07377">
    <property type="entry name" value="WHTH_GntR"/>
    <property type="match status" value="1"/>
</dbReference>
<dbReference type="Gene3D" id="3.40.1410.10">
    <property type="entry name" value="Chorismate lyase-like"/>
    <property type="match status" value="1"/>
</dbReference>
<dbReference type="InterPro" id="IPR036388">
    <property type="entry name" value="WH-like_DNA-bd_sf"/>
</dbReference>
<keyword evidence="7" id="KW-1185">Reference proteome</keyword>
<dbReference type="GO" id="GO:0003700">
    <property type="term" value="F:DNA-binding transcription factor activity"/>
    <property type="evidence" value="ECO:0007669"/>
    <property type="project" value="InterPro"/>
</dbReference>
<dbReference type="InterPro" id="IPR028978">
    <property type="entry name" value="Chorismate_lyase_/UTRA_dom_sf"/>
</dbReference>
<dbReference type="InterPro" id="IPR000524">
    <property type="entry name" value="Tscrpt_reg_HTH_GntR"/>
</dbReference>
<accession>A0A1H6SCW6</accession>
<dbReference type="PROSITE" id="PS50949">
    <property type="entry name" value="HTH_GNTR"/>
    <property type="match status" value="1"/>
</dbReference>
<dbReference type="Proteomes" id="UP000183028">
    <property type="component" value="Unassembled WGS sequence"/>
</dbReference>
<dbReference type="Pfam" id="PF00392">
    <property type="entry name" value="GntR"/>
    <property type="match status" value="1"/>
</dbReference>
<dbReference type="RefSeq" id="WP_074731612.1">
    <property type="nucleotide sequence ID" value="NZ_CACVPP010000012.1"/>
</dbReference>
<dbReference type="InterPro" id="IPR011663">
    <property type="entry name" value="UTRA"/>
</dbReference>
<dbReference type="eggNOG" id="COG2188">
    <property type="taxonomic scope" value="Bacteria"/>
</dbReference>
<evidence type="ECO:0000313" key="6">
    <source>
        <dbReference type="EMBL" id="SEI62597.1"/>
    </source>
</evidence>
<dbReference type="FunFam" id="3.40.1410.10:FF:000008">
    <property type="entry name" value="Transcriptional regulator, GntR family"/>
    <property type="match status" value="1"/>
</dbReference>
<reference evidence="7" key="1">
    <citation type="submission" date="2016-10" db="EMBL/GenBank/DDBJ databases">
        <authorList>
            <person name="Varghese N."/>
        </authorList>
    </citation>
    <scope>NUCLEOTIDE SEQUENCE [LARGE SCALE GENOMIC DNA]</scope>
    <source>
        <strain evidence="7">DSM 20406</strain>
    </source>
</reference>
<evidence type="ECO:0000256" key="1">
    <source>
        <dbReference type="ARBA" id="ARBA00022491"/>
    </source>
</evidence>
<dbReference type="EMBL" id="FNYK01000013">
    <property type="protein sequence ID" value="SEI62597.1"/>
    <property type="molecule type" value="Genomic_DNA"/>
</dbReference>
<feature type="domain" description="HTH gntR-type" evidence="5">
    <location>
        <begin position="1"/>
        <end position="69"/>
    </location>
</feature>
<sequence>MTKYRDIADQIRSKIINGEYTVGMKLPYEYILCVNYRCNKETMKKALDILVKEGLIIRRRGAGTFVKETTLQDGINKQFERSLTRRFLGRKTVSSQVIVFEVVPADHFLAEKLQIEEGDFVYHIIRDRSLDGEPYVEEITYLPLNIVPHLKVNILNHSLYDYITQDLHLRIQSCHLNITSSLSSSMERDFLGLSKGEPYIQEEQTTYLTTGAILEYCLSRYHYAQYEFSTILVNH</sequence>
<dbReference type="InterPro" id="IPR050679">
    <property type="entry name" value="Bact_HTH_transcr_reg"/>
</dbReference>
<protein>
    <submittedName>
        <fullName evidence="6">GntR family transcriptional regulator</fullName>
    </submittedName>
</protein>
<dbReference type="SUPFAM" id="SSF46785">
    <property type="entry name" value="Winged helix' DNA-binding domain"/>
    <property type="match status" value="1"/>
</dbReference>
<proteinExistence type="predicted"/>
<name>A0A1H6SCW6_9FIRM</name>
<keyword evidence="2" id="KW-0805">Transcription regulation</keyword>
<keyword evidence="1" id="KW-0678">Repressor</keyword>
<dbReference type="SMART" id="SM00866">
    <property type="entry name" value="UTRA"/>
    <property type="match status" value="1"/>
</dbReference>
<evidence type="ECO:0000256" key="4">
    <source>
        <dbReference type="ARBA" id="ARBA00023163"/>
    </source>
</evidence>
<dbReference type="InterPro" id="IPR036390">
    <property type="entry name" value="WH_DNA-bd_sf"/>
</dbReference>
<dbReference type="STRING" id="322505.SAMN04487836_11223"/>
<dbReference type="AlphaFoldDB" id="A0A1H6SCW6"/>
<gene>
    <name evidence="6" type="ORF">SAMN04487834_10139</name>
</gene>
<dbReference type="OrthoDB" id="9815017at2"/>